<comment type="caution">
    <text evidence="2">The sequence shown here is derived from an EMBL/GenBank/DDBJ whole genome shotgun (WGS) entry which is preliminary data.</text>
</comment>
<gene>
    <name evidence="2" type="ORF">JMJ35_006979</name>
</gene>
<feature type="compositionally biased region" description="Polar residues" evidence="1">
    <location>
        <begin position="7"/>
        <end position="16"/>
    </location>
</feature>
<proteinExistence type="predicted"/>
<sequence>MHHGSKTLWQPAQPQGGQLRIVNGQPNPRVMASDYRPRYFPYRDESCVNDAHDFRDHYRRNTDLAQNVHRRQVYRAYAPKPSSGQSERNLDDHRTTVCLSHIHRPNNQALRTHTQFYFDPDLTADPAASRGFPILADRYRLDHRPSENVARPERENSHPHTLRIGKLQHRHASMASFEIRRRVREPRSAMY</sequence>
<feature type="region of interest" description="Disordered" evidence="1">
    <location>
        <begin position="1"/>
        <end position="27"/>
    </location>
</feature>
<reference evidence="2" key="1">
    <citation type="submission" date="2023-03" db="EMBL/GenBank/DDBJ databases">
        <title>Complete genome of Cladonia borealis.</title>
        <authorList>
            <person name="Park H."/>
        </authorList>
    </citation>
    <scope>NUCLEOTIDE SEQUENCE</scope>
    <source>
        <strain evidence="2">ANT050790</strain>
    </source>
</reference>
<dbReference type="Proteomes" id="UP001166286">
    <property type="component" value="Unassembled WGS sequence"/>
</dbReference>
<evidence type="ECO:0000313" key="2">
    <source>
        <dbReference type="EMBL" id="KAK0510547.1"/>
    </source>
</evidence>
<organism evidence="2 3">
    <name type="scientific">Cladonia borealis</name>
    <dbReference type="NCBI Taxonomy" id="184061"/>
    <lineage>
        <taxon>Eukaryota</taxon>
        <taxon>Fungi</taxon>
        <taxon>Dikarya</taxon>
        <taxon>Ascomycota</taxon>
        <taxon>Pezizomycotina</taxon>
        <taxon>Lecanoromycetes</taxon>
        <taxon>OSLEUM clade</taxon>
        <taxon>Lecanoromycetidae</taxon>
        <taxon>Lecanorales</taxon>
        <taxon>Lecanorineae</taxon>
        <taxon>Cladoniaceae</taxon>
        <taxon>Cladonia</taxon>
    </lineage>
</organism>
<dbReference type="EMBL" id="JAFEKC020000015">
    <property type="protein sequence ID" value="KAK0510547.1"/>
    <property type="molecule type" value="Genomic_DNA"/>
</dbReference>
<accession>A0AA39QWI5</accession>
<keyword evidence="3" id="KW-1185">Reference proteome</keyword>
<protein>
    <submittedName>
        <fullName evidence="2">Uncharacterized protein</fullName>
    </submittedName>
</protein>
<evidence type="ECO:0000256" key="1">
    <source>
        <dbReference type="SAM" id="MobiDB-lite"/>
    </source>
</evidence>
<evidence type="ECO:0000313" key="3">
    <source>
        <dbReference type="Proteomes" id="UP001166286"/>
    </source>
</evidence>
<dbReference type="AlphaFoldDB" id="A0AA39QWI5"/>
<name>A0AA39QWI5_9LECA</name>